<accession>A0A328BFZ9</accession>
<gene>
    <name evidence="2" type="ORF">DLM85_19130</name>
</gene>
<reference evidence="3" key="1">
    <citation type="submission" date="2018-05" db="EMBL/GenBank/DDBJ databases">
        <authorList>
            <person name="Nie L."/>
        </authorList>
    </citation>
    <scope>NUCLEOTIDE SEQUENCE [LARGE SCALE GENOMIC DNA]</scope>
    <source>
        <strain evidence="3">NL</strain>
    </source>
</reference>
<feature type="compositionally biased region" description="Low complexity" evidence="1">
    <location>
        <begin position="13"/>
        <end position="26"/>
    </location>
</feature>
<protein>
    <submittedName>
        <fullName evidence="2">Uncharacterized protein</fullName>
    </submittedName>
</protein>
<organism evidence="2 3">
    <name type="scientific">Hymenobacter edaphi</name>
    <dbReference type="NCBI Taxonomy" id="2211146"/>
    <lineage>
        <taxon>Bacteria</taxon>
        <taxon>Pseudomonadati</taxon>
        <taxon>Bacteroidota</taxon>
        <taxon>Cytophagia</taxon>
        <taxon>Cytophagales</taxon>
        <taxon>Hymenobacteraceae</taxon>
        <taxon>Hymenobacter</taxon>
    </lineage>
</organism>
<dbReference type="EMBL" id="QHKM01000007">
    <property type="protein sequence ID" value="RAK64058.1"/>
    <property type="molecule type" value="Genomic_DNA"/>
</dbReference>
<evidence type="ECO:0000313" key="2">
    <source>
        <dbReference type="EMBL" id="RAK64058.1"/>
    </source>
</evidence>
<dbReference type="Proteomes" id="UP000248553">
    <property type="component" value="Unassembled WGS sequence"/>
</dbReference>
<keyword evidence="3" id="KW-1185">Reference proteome</keyword>
<dbReference type="NCBIfam" id="NF046077">
    <property type="entry name" value="LPS_M949_RS01915"/>
    <property type="match status" value="1"/>
</dbReference>
<name>A0A328BFZ9_9BACT</name>
<evidence type="ECO:0000256" key="1">
    <source>
        <dbReference type="SAM" id="MobiDB-lite"/>
    </source>
</evidence>
<dbReference type="AlphaFoldDB" id="A0A328BFZ9"/>
<feature type="region of interest" description="Disordered" evidence="1">
    <location>
        <begin position="1"/>
        <end position="26"/>
    </location>
</feature>
<comment type="caution">
    <text evidence="2">The sequence shown here is derived from an EMBL/GenBank/DDBJ whole genome shotgun (WGS) entry which is preliminary data.</text>
</comment>
<evidence type="ECO:0000313" key="3">
    <source>
        <dbReference type="Proteomes" id="UP000248553"/>
    </source>
</evidence>
<sequence length="251" mass="28311">MVACQSDPKSNQAAAPPAATAPAAKSAPAAWAGTVDSLTAGQLPPLEKLPGKLLLARRWTDIAGENVLVLYRTKPADERTTKYTDEESYVELFARQYVRQPNGQYRELWRLQDAVRNCPFDMWLGPLPGSTRITDLDRDGTTETTLIYKLTCRSDVSPSEMKLIMHESKAKYALRGFMVVPDSLPAAQNMPANSCCLDTISKAQFEAPNGYKLQDGRYENEKEFRRAPRAFLAFARAQWRRWAPRDEFEQF</sequence>
<dbReference type="InterPro" id="IPR058148">
    <property type="entry name" value="M949_RS01915-like_dom"/>
</dbReference>
<proteinExistence type="predicted"/>